<dbReference type="NCBIfam" id="TIGR00005">
    <property type="entry name" value="rluA_subfam"/>
    <property type="match status" value="1"/>
</dbReference>
<proteinExistence type="inferred from homology"/>
<evidence type="ECO:0000313" key="8">
    <source>
        <dbReference type="Proteomes" id="UP000050996"/>
    </source>
</evidence>
<dbReference type="RefSeq" id="WP_053475072.1">
    <property type="nucleotide sequence ID" value="NZ_CP085712.1"/>
</dbReference>
<dbReference type="InterPro" id="IPR006224">
    <property type="entry name" value="PsdUridine_synth_RluA-like_CS"/>
</dbReference>
<name>A0A0Q3QLD6_9BACI</name>
<organism evidence="7 8">
    <name type="scientific">Cytobacillus solani</name>
    <dbReference type="NCBI Taxonomy" id="1637975"/>
    <lineage>
        <taxon>Bacteria</taxon>
        <taxon>Bacillati</taxon>
        <taxon>Bacillota</taxon>
        <taxon>Bacilli</taxon>
        <taxon>Bacillales</taxon>
        <taxon>Bacillaceae</taxon>
        <taxon>Cytobacillus</taxon>
    </lineage>
</organism>
<dbReference type="SUPFAM" id="SSF55120">
    <property type="entry name" value="Pseudouridine synthase"/>
    <property type="match status" value="1"/>
</dbReference>
<dbReference type="EMBL" id="LJIX01000006">
    <property type="protein sequence ID" value="KQL18502.1"/>
    <property type="molecule type" value="Genomic_DNA"/>
</dbReference>
<dbReference type="GO" id="GO:0000455">
    <property type="term" value="P:enzyme-directed rRNA pseudouridine synthesis"/>
    <property type="evidence" value="ECO:0007669"/>
    <property type="project" value="TreeGrafter"/>
</dbReference>
<dbReference type="InterPro" id="IPR006225">
    <property type="entry name" value="PsdUridine_synth_RluC/D"/>
</dbReference>
<evidence type="ECO:0000259" key="6">
    <source>
        <dbReference type="Pfam" id="PF00849"/>
    </source>
</evidence>
<dbReference type="InterPro" id="IPR050188">
    <property type="entry name" value="RluA_PseudoU_synthase"/>
</dbReference>
<dbReference type="Pfam" id="PF00849">
    <property type="entry name" value="PseudoU_synth_2"/>
    <property type="match status" value="1"/>
</dbReference>
<dbReference type="CDD" id="cd02869">
    <property type="entry name" value="PseudoU_synth_RluA_like"/>
    <property type="match status" value="1"/>
</dbReference>
<comment type="similarity">
    <text evidence="2 5">Belongs to the pseudouridine synthase RluA family.</text>
</comment>
<dbReference type="FunFam" id="3.30.2350.10:FF:000005">
    <property type="entry name" value="Pseudouridine synthase"/>
    <property type="match status" value="1"/>
</dbReference>
<comment type="caution">
    <text evidence="7">The sequence shown here is derived from an EMBL/GenBank/DDBJ whole genome shotgun (WGS) entry which is preliminary data.</text>
</comment>
<comment type="function">
    <text evidence="5">Responsible for synthesis of pseudouridine from uracil.</text>
</comment>
<evidence type="ECO:0000313" key="7">
    <source>
        <dbReference type="EMBL" id="KQL18502.1"/>
    </source>
</evidence>
<protein>
    <recommendedName>
        <fullName evidence="5">Pseudouridine synthase</fullName>
        <ecNumber evidence="5">5.4.99.-</ecNumber>
    </recommendedName>
</protein>
<dbReference type="EC" id="5.4.99.-" evidence="5"/>
<accession>A0A0Q3QLD6</accession>
<keyword evidence="3 5" id="KW-0413">Isomerase</keyword>
<dbReference type="AlphaFoldDB" id="A0A0Q3QLD6"/>
<dbReference type="Proteomes" id="UP000050996">
    <property type="component" value="Unassembled WGS sequence"/>
</dbReference>
<dbReference type="GO" id="GO:0009982">
    <property type="term" value="F:pseudouridine synthase activity"/>
    <property type="evidence" value="ECO:0007669"/>
    <property type="project" value="InterPro"/>
</dbReference>
<reference evidence="7 8" key="1">
    <citation type="submission" date="2015-09" db="EMBL/GenBank/DDBJ databases">
        <title>Genome sequencing project for genomic taxonomy and phylogenomics of Bacillus-like bacteria.</title>
        <authorList>
            <person name="Liu B."/>
            <person name="Wang J."/>
            <person name="Zhu Y."/>
            <person name="Liu G."/>
            <person name="Chen Q."/>
            <person name="Chen Z."/>
            <person name="Lan J."/>
            <person name="Che J."/>
            <person name="Ge C."/>
            <person name="Shi H."/>
            <person name="Pan Z."/>
            <person name="Liu X."/>
        </authorList>
    </citation>
    <scope>NUCLEOTIDE SEQUENCE [LARGE SCALE GENOMIC DNA]</scope>
    <source>
        <strain evidence="7 8">FJAT-18043</strain>
    </source>
</reference>
<gene>
    <name evidence="7" type="ORF">AN957_07930</name>
</gene>
<dbReference type="GO" id="GO:0003723">
    <property type="term" value="F:RNA binding"/>
    <property type="evidence" value="ECO:0007669"/>
    <property type="project" value="InterPro"/>
</dbReference>
<dbReference type="PANTHER" id="PTHR21600">
    <property type="entry name" value="MITOCHONDRIAL RNA PSEUDOURIDINE SYNTHASE"/>
    <property type="match status" value="1"/>
</dbReference>
<dbReference type="GO" id="GO:0140098">
    <property type="term" value="F:catalytic activity, acting on RNA"/>
    <property type="evidence" value="ECO:0007669"/>
    <property type="project" value="UniProtKB-ARBA"/>
</dbReference>
<dbReference type="PROSITE" id="PS01129">
    <property type="entry name" value="PSI_RLU"/>
    <property type="match status" value="1"/>
</dbReference>
<feature type="domain" description="Pseudouridine synthase RsuA/RluA-like" evidence="6">
    <location>
        <begin position="94"/>
        <end position="246"/>
    </location>
</feature>
<dbReference type="PANTHER" id="PTHR21600:SF71">
    <property type="entry name" value="PSEUDOURIDINE SYNTHASE"/>
    <property type="match status" value="1"/>
</dbReference>
<evidence type="ECO:0000256" key="3">
    <source>
        <dbReference type="ARBA" id="ARBA00023235"/>
    </source>
</evidence>
<dbReference type="Gene3D" id="3.30.2350.10">
    <property type="entry name" value="Pseudouridine synthase"/>
    <property type="match status" value="1"/>
</dbReference>
<dbReference type="InterPro" id="IPR020103">
    <property type="entry name" value="PsdUridine_synth_cat_dom_sf"/>
</dbReference>
<dbReference type="STRING" id="1637975.AN957_07930"/>
<evidence type="ECO:0000256" key="2">
    <source>
        <dbReference type="ARBA" id="ARBA00010876"/>
    </source>
</evidence>
<dbReference type="PATRIC" id="fig|1637975.4.peg.1329"/>
<dbReference type="InterPro" id="IPR006145">
    <property type="entry name" value="PsdUridine_synth_RsuA/RluA"/>
</dbReference>
<keyword evidence="8" id="KW-1185">Reference proteome</keyword>
<evidence type="ECO:0000256" key="4">
    <source>
        <dbReference type="PIRSR" id="PIRSR606225-1"/>
    </source>
</evidence>
<evidence type="ECO:0000256" key="1">
    <source>
        <dbReference type="ARBA" id="ARBA00000073"/>
    </source>
</evidence>
<feature type="active site" evidence="4">
    <location>
        <position position="141"/>
    </location>
</feature>
<sequence>MIRTKCFGEWFEMTLPSKWEGYSIDDLFRIVWKAPKKQIHTIRMEMHVKVNGELINWNQPLKESDRLQLKLFMEEDFGVIPAYHEVDVLYEDEHMIVFNKPANMDTHPNSPEQTNTLANAAAFYLQAKGEQRKIKHVHRLDRDTTGAILFAKHSLAGSILDKMLEERSIKRTYFALVHGRIKRKKGTIQEPIGRDRHHPTKRRVSSSGQPAITHYELLEYSPRQDLSLIQCQLETGRTHQIRVHLSFIGHPIVGDKLYGGKPLFERQALHAGKLVIPHPFTDENIVVEDFMTIPFLHLLKK</sequence>
<evidence type="ECO:0000256" key="5">
    <source>
        <dbReference type="RuleBase" id="RU362028"/>
    </source>
</evidence>
<comment type="catalytic activity">
    <reaction evidence="1 5">
        <text>a uridine in RNA = a pseudouridine in RNA</text>
        <dbReference type="Rhea" id="RHEA:48348"/>
        <dbReference type="Rhea" id="RHEA-COMP:12068"/>
        <dbReference type="Rhea" id="RHEA-COMP:12069"/>
        <dbReference type="ChEBI" id="CHEBI:65314"/>
        <dbReference type="ChEBI" id="CHEBI:65315"/>
    </reaction>
</comment>